<dbReference type="EMBL" id="AB435553">
    <property type="protein sequence ID" value="BAH02275.1"/>
    <property type="molecule type" value="Genomic_DNA"/>
</dbReference>
<dbReference type="PROSITE" id="PS00622">
    <property type="entry name" value="HTH_LUXR_1"/>
    <property type="match status" value="1"/>
</dbReference>
<dbReference type="PROSITE" id="PS50043">
    <property type="entry name" value="HTH_LUXR_2"/>
    <property type="match status" value="1"/>
</dbReference>
<accession>B6ZIR9</accession>
<feature type="region of interest" description="Disordered" evidence="4">
    <location>
        <begin position="807"/>
        <end position="828"/>
    </location>
</feature>
<dbReference type="GO" id="GO:0006355">
    <property type="term" value="P:regulation of DNA-templated transcription"/>
    <property type="evidence" value="ECO:0007669"/>
    <property type="project" value="InterPro"/>
</dbReference>
<dbReference type="InterPro" id="IPR027417">
    <property type="entry name" value="P-loop_NTPase"/>
</dbReference>
<protein>
    <submittedName>
        <fullName evidence="6">Transcriptional regulator</fullName>
    </submittedName>
</protein>
<dbReference type="InterPro" id="IPR036388">
    <property type="entry name" value="WH-like_DNA-bd_sf"/>
</dbReference>
<dbReference type="InterPro" id="IPR000792">
    <property type="entry name" value="Tscrpt_reg_LuxR_C"/>
</dbReference>
<evidence type="ECO:0000256" key="2">
    <source>
        <dbReference type="ARBA" id="ARBA00023125"/>
    </source>
</evidence>
<evidence type="ECO:0000256" key="1">
    <source>
        <dbReference type="ARBA" id="ARBA00023015"/>
    </source>
</evidence>
<dbReference type="PANTHER" id="PTHR44688:SF16">
    <property type="entry name" value="DNA-BINDING TRANSCRIPTIONAL ACTIVATOR DEVR_DOSR"/>
    <property type="match status" value="1"/>
</dbReference>
<evidence type="ECO:0000313" key="6">
    <source>
        <dbReference type="EMBL" id="BAH02275.1"/>
    </source>
</evidence>
<dbReference type="PANTHER" id="PTHR44688">
    <property type="entry name" value="DNA-BINDING TRANSCRIPTIONAL ACTIVATOR DEVR_DOSR"/>
    <property type="match status" value="1"/>
</dbReference>
<feature type="domain" description="HTH luxR-type" evidence="5">
    <location>
        <begin position="833"/>
        <end position="898"/>
    </location>
</feature>
<keyword evidence="1" id="KW-0805">Transcription regulation</keyword>
<evidence type="ECO:0000256" key="4">
    <source>
        <dbReference type="SAM" id="MobiDB-lite"/>
    </source>
</evidence>
<dbReference type="AlphaFoldDB" id="B6ZIR9"/>
<sequence length="902" mass="98530">MHLFGRDSELDLLKSLLVECEIGKAVTVVLEGGAYCGKSELLVNFGEHVKASGAVVVNARDLGFDNVPRMSSMSSAQTAEFVEFCGRLEALADRSPVVVCLDDLQDLDSLSWRWLLEATRARLRSSRLMLIVVQALRTSLGPEFHCELLRQPNLHRIALRPMTRDHVVDLVGALEGRPAEDTFLDDVFRLSGGNPLLVRALLEEHRVRNAAGQTAPWPAADGLFAQAAVNCVQGNDPAVVSLATGIAVLGEDSRPELLEELLGLNAAEIARGILALASAGLVDGYRFQHPLVERATLNIIGPKQRAELRHRAAELLSRHGVGSRTIARHLLEAGSATEPWHVGALRHAAEEALDSDDAEQAGAYLELAHDASTDSWERGHIRLKRALVRWRVDPCSVERHHLDGYCGERAPGPELCPVDAVLLIQLLVSLGRVEEAGELLREVRPTLRGLRSTTDLTVVGNTWLWFFPPMTGMPAAWCAGSRALADGLSGKDCADGTSRSDALGALATWIKELGRKPGDIQDSEKLLRTTPLSDMTLSLILTELNSLTRVGRLDLAATWCDVFLKNATVRGIPGWQRLFAAVRADIALRQGKLTEAETFAWMSLDGLAEPSSTWLHGGPLTVLMTVYTEMGRYKDVAHLLDRPVPEALFRSVYGLPYLRARGHYALAVNRPHLALSDFLSIGRLAERWGLAPSAELPWQVDSAHAWLRLNDREQAERMLAEYDSATAGIGAATDGAVLRVRAMFAEPGERTRLLIQAAERLQETGDRLQLAKVLADLASTYEELGVGRRADAIRHMARQIAGDCSAEVPSEPIGSSHRPSPEGGMSSALEFRGADVGANLSESERRVAALAAKGLTNREISAKLFITMSTVEQHLTRVYRKLDITRREELPLELQLALPQTA</sequence>
<name>B6ZIR9_STRPT</name>
<proteinExistence type="predicted"/>
<reference evidence="6" key="1">
    <citation type="journal article" date="2008" name="Biosci. Biotechnol. Biochem.">
        <title>Organization of the biosynthetic gene cluster for the polyketide antitumor macrolide, pladienolide, in Streptomyces platensis Mer-11107.</title>
        <authorList>
            <person name="Machida K."/>
            <person name="Arisawa A."/>
            <person name="Takeda S."/>
            <person name="Tsuchida T."/>
            <person name="Aritoku Y."/>
            <person name="Yoshida M."/>
            <person name="Ikeda H."/>
        </authorList>
    </citation>
    <scope>NUCLEOTIDE SEQUENCE</scope>
    <source>
        <strain evidence="6">Mer-11107</strain>
    </source>
</reference>
<dbReference type="CDD" id="cd06170">
    <property type="entry name" value="LuxR_C_like"/>
    <property type="match status" value="1"/>
</dbReference>
<organism evidence="6">
    <name type="scientific">Streptomyces platensis</name>
    <dbReference type="NCBI Taxonomy" id="58346"/>
    <lineage>
        <taxon>Bacteria</taxon>
        <taxon>Bacillati</taxon>
        <taxon>Actinomycetota</taxon>
        <taxon>Actinomycetes</taxon>
        <taxon>Kitasatosporales</taxon>
        <taxon>Streptomycetaceae</taxon>
        <taxon>Streptomyces</taxon>
    </lineage>
</organism>
<evidence type="ECO:0000256" key="3">
    <source>
        <dbReference type="ARBA" id="ARBA00023163"/>
    </source>
</evidence>
<dbReference type="Pfam" id="PF00196">
    <property type="entry name" value="GerE"/>
    <property type="match status" value="1"/>
</dbReference>
<dbReference type="GO" id="GO:0003677">
    <property type="term" value="F:DNA binding"/>
    <property type="evidence" value="ECO:0007669"/>
    <property type="project" value="UniProtKB-KW"/>
</dbReference>
<dbReference type="SMART" id="SM00421">
    <property type="entry name" value="HTH_LUXR"/>
    <property type="match status" value="1"/>
</dbReference>
<gene>
    <name evidence="6" type="primary">pldR</name>
</gene>
<dbReference type="SUPFAM" id="SSF46894">
    <property type="entry name" value="C-terminal effector domain of the bipartite response regulators"/>
    <property type="match status" value="1"/>
</dbReference>
<keyword evidence="3" id="KW-0804">Transcription</keyword>
<dbReference type="InterPro" id="IPR016032">
    <property type="entry name" value="Sig_transdc_resp-reg_C-effctor"/>
</dbReference>
<dbReference type="SUPFAM" id="SSF52540">
    <property type="entry name" value="P-loop containing nucleoside triphosphate hydrolases"/>
    <property type="match status" value="1"/>
</dbReference>
<dbReference type="PRINTS" id="PR00038">
    <property type="entry name" value="HTHLUXR"/>
</dbReference>
<evidence type="ECO:0000259" key="5">
    <source>
        <dbReference type="PROSITE" id="PS50043"/>
    </source>
</evidence>
<keyword evidence="2" id="KW-0238">DNA-binding</keyword>
<dbReference type="Gene3D" id="1.10.10.10">
    <property type="entry name" value="Winged helix-like DNA-binding domain superfamily/Winged helix DNA-binding domain"/>
    <property type="match status" value="1"/>
</dbReference>